<feature type="transmembrane region" description="Helical" evidence="1">
    <location>
        <begin position="137"/>
        <end position="157"/>
    </location>
</feature>
<evidence type="ECO:0000313" key="3">
    <source>
        <dbReference type="Proteomes" id="UP001597641"/>
    </source>
</evidence>
<keyword evidence="1" id="KW-0472">Membrane</keyword>
<protein>
    <recommendedName>
        <fullName evidence="4">DUF4386 domain-containing protein</fullName>
    </recommendedName>
</protein>
<name>A0ABW6C026_9BACT</name>
<gene>
    <name evidence="2" type="ORF">ACFS7Z_19545</name>
</gene>
<dbReference type="EMBL" id="JBHUOX010000018">
    <property type="protein sequence ID" value="MFD3002576.1"/>
    <property type="molecule type" value="Genomic_DNA"/>
</dbReference>
<keyword evidence="3" id="KW-1185">Reference proteome</keyword>
<feature type="transmembrane region" description="Helical" evidence="1">
    <location>
        <begin position="51"/>
        <end position="76"/>
    </location>
</feature>
<dbReference type="RefSeq" id="WP_377488229.1">
    <property type="nucleotide sequence ID" value="NZ_JBHUOX010000018.1"/>
</dbReference>
<evidence type="ECO:0008006" key="4">
    <source>
        <dbReference type="Google" id="ProtNLM"/>
    </source>
</evidence>
<feature type="transmembrane region" description="Helical" evidence="1">
    <location>
        <begin position="88"/>
        <end position="110"/>
    </location>
</feature>
<keyword evidence="1" id="KW-1133">Transmembrane helix</keyword>
<proteinExistence type="predicted"/>
<keyword evidence="1" id="KW-0812">Transmembrane</keyword>
<evidence type="ECO:0000313" key="2">
    <source>
        <dbReference type="EMBL" id="MFD3002576.1"/>
    </source>
</evidence>
<evidence type="ECO:0000256" key="1">
    <source>
        <dbReference type="SAM" id="Phobius"/>
    </source>
</evidence>
<reference evidence="3" key="1">
    <citation type="journal article" date="2019" name="Int. J. Syst. Evol. Microbiol.">
        <title>The Global Catalogue of Microorganisms (GCM) 10K type strain sequencing project: providing services to taxonomists for standard genome sequencing and annotation.</title>
        <authorList>
            <consortium name="The Broad Institute Genomics Platform"/>
            <consortium name="The Broad Institute Genome Sequencing Center for Infectious Disease"/>
            <person name="Wu L."/>
            <person name="Ma J."/>
        </authorList>
    </citation>
    <scope>NUCLEOTIDE SEQUENCE [LARGE SCALE GENOMIC DNA]</scope>
    <source>
        <strain evidence="3">KCTC 23984</strain>
    </source>
</reference>
<feature type="transmembrane region" description="Helical" evidence="1">
    <location>
        <begin position="169"/>
        <end position="198"/>
    </location>
</feature>
<comment type="caution">
    <text evidence="2">The sequence shown here is derived from an EMBL/GenBank/DDBJ whole genome shotgun (WGS) entry which is preliminary data.</text>
</comment>
<organism evidence="2 3">
    <name type="scientific">Pontibacter toksunensis</name>
    <dbReference type="NCBI Taxonomy" id="1332631"/>
    <lineage>
        <taxon>Bacteria</taxon>
        <taxon>Pseudomonadati</taxon>
        <taxon>Bacteroidota</taxon>
        <taxon>Cytophagia</taxon>
        <taxon>Cytophagales</taxon>
        <taxon>Hymenobacteraceae</taxon>
        <taxon>Pontibacter</taxon>
    </lineage>
</organism>
<dbReference type="Proteomes" id="UP001597641">
    <property type="component" value="Unassembled WGS sequence"/>
</dbReference>
<sequence length="223" mass="24768">MEKRIISCLCIIGFAGLLFAFGDLLIPQENLIFEAATRPEDFSKLVTSPEYAVWALRGFVGVIMEMIGTVGLYLYLQKSKAERLAFYGLLLTLTHHILGVGVFAVAYFLFPAVGELFLMGHTEAIRYATMGGALQNFMGVSLISTLLGLGMMAVAVWRSGMLPKWSGWLVFLGFAFIPFPGAALQFMTNILWGAAYFWMAYSVYRNHHEILAPHEPAPRQLVS</sequence>
<accession>A0ABW6C026</accession>